<organism evidence="7 8">
    <name type="scientific">Shewanella zhuhaiensis</name>
    <dbReference type="NCBI Taxonomy" id="2919576"/>
    <lineage>
        <taxon>Bacteria</taxon>
        <taxon>Pseudomonadati</taxon>
        <taxon>Pseudomonadota</taxon>
        <taxon>Gammaproteobacteria</taxon>
        <taxon>Alteromonadales</taxon>
        <taxon>Shewanellaceae</taxon>
        <taxon>Shewanella</taxon>
    </lineage>
</organism>
<feature type="domain" description="Response regulatory" evidence="6">
    <location>
        <begin position="4"/>
        <end position="120"/>
    </location>
</feature>
<dbReference type="PROSITE" id="PS50110">
    <property type="entry name" value="RESPONSE_REGULATORY"/>
    <property type="match status" value="1"/>
</dbReference>
<evidence type="ECO:0000313" key="7">
    <source>
        <dbReference type="EMBL" id="MCH4295478.1"/>
    </source>
</evidence>
<dbReference type="InterPro" id="IPR005467">
    <property type="entry name" value="His_kinase_dom"/>
</dbReference>
<feature type="domain" description="Histidine kinase" evidence="5">
    <location>
        <begin position="144"/>
        <end position="374"/>
    </location>
</feature>
<comment type="catalytic activity">
    <reaction evidence="1">
        <text>ATP + protein L-histidine = ADP + protein N-phospho-L-histidine.</text>
        <dbReference type="EC" id="2.7.13.3"/>
    </reaction>
</comment>
<evidence type="ECO:0000313" key="8">
    <source>
        <dbReference type="Proteomes" id="UP001297581"/>
    </source>
</evidence>
<accession>A0AAJ1BIP4</accession>
<name>A0AAJ1BIP4_9GAMM</name>
<proteinExistence type="predicted"/>
<keyword evidence="8" id="KW-1185">Reference proteome</keyword>
<evidence type="ECO:0000256" key="4">
    <source>
        <dbReference type="PROSITE-ProRule" id="PRU00169"/>
    </source>
</evidence>
<feature type="modified residue" description="4-aspartylphosphate" evidence="4">
    <location>
        <position position="53"/>
    </location>
</feature>
<dbReference type="InterPro" id="IPR036097">
    <property type="entry name" value="HisK_dim/P_sf"/>
</dbReference>
<dbReference type="CDD" id="cd00075">
    <property type="entry name" value="HATPase"/>
    <property type="match status" value="1"/>
</dbReference>
<dbReference type="EC" id="2.7.13.3" evidence="2"/>
<dbReference type="InterPro" id="IPR001789">
    <property type="entry name" value="Sig_transdc_resp-reg_receiver"/>
</dbReference>
<dbReference type="Pfam" id="PF00072">
    <property type="entry name" value="Response_reg"/>
    <property type="match status" value="1"/>
</dbReference>
<dbReference type="AlphaFoldDB" id="A0AAJ1BIP4"/>
<keyword evidence="7" id="KW-0808">Transferase</keyword>
<evidence type="ECO:0000256" key="2">
    <source>
        <dbReference type="ARBA" id="ARBA00012438"/>
    </source>
</evidence>
<dbReference type="InterPro" id="IPR036890">
    <property type="entry name" value="HATPase_C_sf"/>
</dbReference>
<keyword evidence="7" id="KW-0418">Kinase</keyword>
<evidence type="ECO:0000256" key="3">
    <source>
        <dbReference type="ARBA" id="ARBA00022553"/>
    </source>
</evidence>
<dbReference type="PRINTS" id="PR00344">
    <property type="entry name" value="BCTRLSENSOR"/>
</dbReference>
<dbReference type="PANTHER" id="PTHR43547:SF2">
    <property type="entry name" value="HYBRID SIGNAL TRANSDUCTION HISTIDINE KINASE C"/>
    <property type="match status" value="1"/>
</dbReference>
<dbReference type="Pfam" id="PF02518">
    <property type="entry name" value="HATPase_c"/>
    <property type="match status" value="1"/>
</dbReference>
<dbReference type="Proteomes" id="UP001297581">
    <property type="component" value="Unassembled WGS sequence"/>
</dbReference>
<keyword evidence="3 4" id="KW-0597">Phosphoprotein</keyword>
<dbReference type="InterPro" id="IPR003594">
    <property type="entry name" value="HATPase_dom"/>
</dbReference>
<reference evidence="7 8" key="1">
    <citation type="submission" date="2022-02" db="EMBL/GenBank/DDBJ databases">
        <title>The genome sequence of Shewanella sp. 3B26.</title>
        <authorList>
            <person name="Du J."/>
        </authorList>
    </citation>
    <scope>NUCLEOTIDE SEQUENCE [LARGE SCALE GENOMIC DNA]</scope>
    <source>
        <strain evidence="7 8">3B26</strain>
    </source>
</reference>
<dbReference type="SUPFAM" id="SSF52172">
    <property type="entry name" value="CheY-like"/>
    <property type="match status" value="1"/>
</dbReference>
<dbReference type="InterPro" id="IPR004358">
    <property type="entry name" value="Sig_transdc_His_kin-like_C"/>
</dbReference>
<dbReference type="PROSITE" id="PS50109">
    <property type="entry name" value="HIS_KIN"/>
    <property type="match status" value="1"/>
</dbReference>
<dbReference type="SUPFAM" id="SSF47384">
    <property type="entry name" value="Homodimeric domain of signal transducing histidine kinase"/>
    <property type="match status" value="1"/>
</dbReference>
<dbReference type="Gene3D" id="3.30.565.10">
    <property type="entry name" value="Histidine kinase-like ATPase, C-terminal domain"/>
    <property type="match status" value="1"/>
</dbReference>
<dbReference type="Gene3D" id="3.40.50.2300">
    <property type="match status" value="1"/>
</dbReference>
<evidence type="ECO:0000259" key="5">
    <source>
        <dbReference type="PROSITE" id="PS50109"/>
    </source>
</evidence>
<dbReference type="SUPFAM" id="SSF55874">
    <property type="entry name" value="ATPase domain of HSP90 chaperone/DNA topoisomerase II/histidine kinase"/>
    <property type="match status" value="1"/>
</dbReference>
<comment type="caution">
    <text evidence="7">The sequence shown here is derived from an EMBL/GenBank/DDBJ whole genome shotgun (WGS) entry which is preliminary data.</text>
</comment>
<dbReference type="Gene3D" id="1.10.287.130">
    <property type="match status" value="1"/>
</dbReference>
<dbReference type="InterPro" id="IPR011006">
    <property type="entry name" value="CheY-like_superfamily"/>
</dbReference>
<gene>
    <name evidence="7" type="ORF">MJ923_14315</name>
</gene>
<dbReference type="GO" id="GO:0000155">
    <property type="term" value="F:phosphorelay sensor kinase activity"/>
    <property type="evidence" value="ECO:0007669"/>
    <property type="project" value="InterPro"/>
</dbReference>
<dbReference type="SMART" id="SM00387">
    <property type="entry name" value="HATPase_c"/>
    <property type="match status" value="1"/>
</dbReference>
<dbReference type="PANTHER" id="PTHR43547">
    <property type="entry name" value="TWO-COMPONENT HISTIDINE KINASE"/>
    <property type="match status" value="1"/>
</dbReference>
<dbReference type="SMART" id="SM00448">
    <property type="entry name" value="REC"/>
    <property type="match status" value="1"/>
</dbReference>
<dbReference type="CDD" id="cd19920">
    <property type="entry name" value="REC_PA4781-like"/>
    <property type="match status" value="1"/>
</dbReference>
<dbReference type="EMBL" id="JAKUDL010000005">
    <property type="protein sequence ID" value="MCH4295478.1"/>
    <property type="molecule type" value="Genomic_DNA"/>
</dbReference>
<dbReference type="RefSeq" id="WP_240591682.1">
    <property type="nucleotide sequence ID" value="NZ_JAKUDL010000005.1"/>
</dbReference>
<evidence type="ECO:0000256" key="1">
    <source>
        <dbReference type="ARBA" id="ARBA00000085"/>
    </source>
</evidence>
<sequence length="375" mass="41480">MSHEILIVDDMPANLEMLRGILSQEGYRVRAATNGKQALQLAASKPPDVILMDINMPEMDGLEACRRLKSTPLLTDIPVLFISANEDVNAIDAAFKAGGVDYVTKPFRPREVLVRVQNQLSLQQLKSQKARQQLFNSLFQLTAGIAHEINTPLGVSITAATFINDAGTTLGSAMHDNSLTAELLMQCLDHVKEGTSLIEANLQRVSLLVDRFRELAQDQRELSANRFILNDAVNMATSIYSSELEQGSVKLTVDGAEAEFTMPQLLLVDLLKELIRNALDHARQDDTRLMIAVKFKVQNGSLIMDFQDNGPGMSETSLPRLFEPFYTSKRGGSHCGLSACRIHNLVYFNLAGQLETNSGEGQGLKYRIQIPEHKL</sequence>
<protein>
    <recommendedName>
        <fullName evidence="2">histidine kinase</fullName>
        <ecNumber evidence="2">2.7.13.3</ecNumber>
    </recommendedName>
</protein>
<evidence type="ECO:0000259" key="6">
    <source>
        <dbReference type="PROSITE" id="PS50110"/>
    </source>
</evidence>